<name>A0A0E9RFK2_ANGAN</name>
<reference evidence="1" key="2">
    <citation type="journal article" date="2015" name="Fish Shellfish Immunol.">
        <title>Early steps in the European eel (Anguilla anguilla)-Vibrio vulnificus interaction in the gills: Role of the RtxA13 toxin.</title>
        <authorList>
            <person name="Callol A."/>
            <person name="Pajuelo D."/>
            <person name="Ebbesson L."/>
            <person name="Teles M."/>
            <person name="MacKenzie S."/>
            <person name="Amaro C."/>
        </authorList>
    </citation>
    <scope>NUCLEOTIDE SEQUENCE</scope>
</reference>
<sequence>MNQLPPYSTSFNDRKSLIFVAKMPVYVFDDIDCERVYMD</sequence>
<protein>
    <submittedName>
        <fullName evidence="1">Uncharacterized protein</fullName>
    </submittedName>
</protein>
<proteinExistence type="predicted"/>
<accession>A0A0E9RFK2</accession>
<organism evidence="1">
    <name type="scientific">Anguilla anguilla</name>
    <name type="common">European freshwater eel</name>
    <name type="synonym">Muraena anguilla</name>
    <dbReference type="NCBI Taxonomy" id="7936"/>
    <lineage>
        <taxon>Eukaryota</taxon>
        <taxon>Metazoa</taxon>
        <taxon>Chordata</taxon>
        <taxon>Craniata</taxon>
        <taxon>Vertebrata</taxon>
        <taxon>Euteleostomi</taxon>
        <taxon>Actinopterygii</taxon>
        <taxon>Neopterygii</taxon>
        <taxon>Teleostei</taxon>
        <taxon>Anguilliformes</taxon>
        <taxon>Anguillidae</taxon>
        <taxon>Anguilla</taxon>
    </lineage>
</organism>
<dbReference type="EMBL" id="GBXM01081347">
    <property type="protein sequence ID" value="JAH27230.1"/>
    <property type="molecule type" value="Transcribed_RNA"/>
</dbReference>
<evidence type="ECO:0000313" key="1">
    <source>
        <dbReference type="EMBL" id="JAH27230.1"/>
    </source>
</evidence>
<dbReference type="AlphaFoldDB" id="A0A0E9RFK2"/>
<reference evidence="1" key="1">
    <citation type="submission" date="2014-11" db="EMBL/GenBank/DDBJ databases">
        <authorList>
            <person name="Amaro Gonzalez C."/>
        </authorList>
    </citation>
    <scope>NUCLEOTIDE SEQUENCE</scope>
</reference>